<protein>
    <submittedName>
        <fullName evidence="4">GNAT family N-acetyltransferase</fullName>
    </submittedName>
</protein>
<name>A0ABX8MM47_9PSED</name>
<gene>
    <name evidence="4" type="ORF">KSS89_24220</name>
</gene>
<reference evidence="4" key="1">
    <citation type="submission" date="2021-06" db="EMBL/GenBank/DDBJ databases">
        <title>Updating the genus Pseudomonas: Description of 43 new species and partition of the Pseudomonas putida group.</title>
        <authorList>
            <person name="Girard L."/>
            <person name="Lood C."/>
            <person name="Vandamme P."/>
            <person name="Rokni-Zadeh H."/>
            <person name="van Noort V."/>
            <person name="Hofte M."/>
            <person name="Lavigne R."/>
            <person name="De Mot R."/>
        </authorList>
    </citation>
    <scope>NUCLEOTIDE SEQUENCE</scope>
    <source>
        <strain evidence="4">CMR12a</strain>
    </source>
</reference>
<evidence type="ECO:0000256" key="1">
    <source>
        <dbReference type="ARBA" id="ARBA00022679"/>
    </source>
</evidence>
<keyword evidence="2" id="KW-0012">Acyltransferase</keyword>
<evidence type="ECO:0000256" key="2">
    <source>
        <dbReference type="ARBA" id="ARBA00023315"/>
    </source>
</evidence>
<feature type="domain" description="N-acetyltransferase" evidence="3">
    <location>
        <begin position="3"/>
        <end position="171"/>
    </location>
</feature>
<organism evidence="4 5">
    <name type="scientific">Pseudomonas sessilinigenes</name>
    <dbReference type="NCBI Taxonomy" id="658629"/>
    <lineage>
        <taxon>Bacteria</taxon>
        <taxon>Pseudomonadati</taxon>
        <taxon>Pseudomonadota</taxon>
        <taxon>Gammaproteobacteria</taxon>
        <taxon>Pseudomonadales</taxon>
        <taxon>Pseudomonadaceae</taxon>
        <taxon>Pseudomonas</taxon>
    </lineage>
</organism>
<proteinExistence type="predicted"/>
<dbReference type="InterPro" id="IPR000182">
    <property type="entry name" value="GNAT_dom"/>
</dbReference>
<evidence type="ECO:0000259" key="3">
    <source>
        <dbReference type="PROSITE" id="PS51186"/>
    </source>
</evidence>
<sequence>MTINIRRARVSDANALPAIETSAARLFLRDPQLAWLAEAPVLDAEGHRRNIQRLPVWVACPAEDQPCAFLCAEPLGHELHIWEISVASDYQGQGIGKALLQAAIEHARQQRLKALTLTTFRQLPWNEPFYQRQGFITLDAGQLGTRLEQVLLDEQQHGLPALRRCAMRLLL</sequence>
<dbReference type="PROSITE" id="PS51186">
    <property type="entry name" value="GNAT"/>
    <property type="match status" value="1"/>
</dbReference>
<dbReference type="Gene3D" id="3.40.630.30">
    <property type="match status" value="1"/>
</dbReference>
<dbReference type="SUPFAM" id="SSF55729">
    <property type="entry name" value="Acyl-CoA N-acyltransferases (Nat)"/>
    <property type="match status" value="1"/>
</dbReference>
<dbReference type="EMBL" id="CP077074">
    <property type="protein sequence ID" value="QXH39309.1"/>
    <property type="molecule type" value="Genomic_DNA"/>
</dbReference>
<dbReference type="RefSeq" id="WP_124347683.1">
    <property type="nucleotide sequence ID" value="NZ_CP027706.1"/>
</dbReference>
<dbReference type="CDD" id="cd04301">
    <property type="entry name" value="NAT_SF"/>
    <property type="match status" value="1"/>
</dbReference>
<dbReference type="InterPro" id="IPR016181">
    <property type="entry name" value="Acyl_CoA_acyltransferase"/>
</dbReference>
<keyword evidence="5" id="KW-1185">Reference proteome</keyword>
<dbReference type="Pfam" id="PF00583">
    <property type="entry name" value="Acetyltransf_1"/>
    <property type="match status" value="1"/>
</dbReference>
<dbReference type="Proteomes" id="UP000693952">
    <property type="component" value="Chromosome"/>
</dbReference>
<evidence type="ECO:0000313" key="4">
    <source>
        <dbReference type="EMBL" id="QXH39309.1"/>
    </source>
</evidence>
<accession>A0ABX8MM47</accession>
<keyword evidence="1" id="KW-0808">Transferase</keyword>
<evidence type="ECO:0000313" key="5">
    <source>
        <dbReference type="Proteomes" id="UP000693952"/>
    </source>
</evidence>
<dbReference type="PANTHER" id="PTHR43800">
    <property type="entry name" value="PEPTIDYL-LYSINE N-ACETYLTRANSFERASE YJAB"/>
    <property type="match status" value="1"/>
</dbReference>
<dbReference type="PANTHER" id="PTHR43800:SF1">
    <property type="entry name" value="PEPTIDYL-LYSINE N-ACETYLTRANSFERASE YJAB"/>
    <property type="match status" value="1"/>
</dbReference>